<keyword evidence="2" id="KW-1185">Reference proteome</keyword>
<evidence type="ECO:0000313" key="2">
    <source>
        <dbReference type="Proteomes" id="UP000183700"/>
    </source>
</evidence>
<protein>
    <recommendedName>
        <fullName evidence="3">HTH cro/C1-type domain-containing protein</fullName>
    </recommendedName>
</protein>
<evidence type="ECO:0008006" key="3">
    <source>
        <dbReference type="Google" id="ProtNLM"/>
    </source>
</evidence>
<accession>A0A1L8SGX3</accession>
<organism evidence="1 2">
    <name type="scientific">Enterococcus devriesei</name>
    <dbReference type="NCBI Taxonomy" id="319970"/>
    <lineage>
        <taxon>Bacteria</taxon>
        <taxon>Bacillati</taxon>
        <taxon>Bacillota</taxon>
        <taxon>Bacilli</taxon>
        <taxon>Lactobacillales</taxon>
        <taxon>Enterococcaceae</taxon>
        <taxon>Enterococcus</taxon>
    </lineage>
</organism>
<gene>
    <name evidence="1" type="ORF">RV00_GL001964</name>
</gene>
<reference evidence="1 2" key="1">
    <citation type="submission" date="2014-12" db="EMBL/GenBank/DDBJ databases">
        <title>Draft genome sequences of 29 type strains of Enterococci.</title>
        <authorList>
            <person name="Zhong Z."/>
            <person name="Sun Z."/>
            <person name="Liu W."/>
            <person name="Zhang W."/>
            <person name="Zhang H."/>
        </authorList>
    </citation>
    <scope>NUCLEOTIDE SEQUENCE [LARGE SCALE GENOMIC DNA]</scope>
    <source>
        <strain evidence="1 2">DSM 22802</strain>
    </source>
</reference>
<dbReference type="Proteomes" id="UP000183700">
    <property type="component" value="Unassembled WGS sequence"/>
</dbReference>
<dbReference type="STRING" id="319970.RV00_GL001964"/>
<evidence type="ECO:0000313" key="1">
    <source>
        <dbReference type="EMBL" id="OJG31283.1"/>
    </source>
</evidence>
<proteinExistence type="predicted"/>
<name>A0A1L8SGX3_9ENTE</name>
<sequence>MDLSYIEKIIKNTPYSKLSEFAGVSPSAAKKWKSGEKDWRKSRFDSIANLVQHYEEEMKRDEFNGIVKEH</sequence>
<dbReference type="AlphaFoldDB" id="A0A1L8SGX3"/>
<dbReference type="EMBL" id="JXKM01000031">
    <property type="protein sequence ID" value="OJG31283.1"/>
    <property type="molecule type" value="Genomic_DNA"/>
</dbReference>
<comment type="caution">
    <text evidence="1">The sequence shown here is derived from an EMBL/GenBank/DDBJ whole genome shotgun (WGS) entry which is preliminary data.</text>
</comment>